<dbReference type="GO" id="GO:0045296">
    <property type="term" value="F:cadherin binding"/>
    <property type="evidence" value="ECO:0007669"/>
    <property type="project" value="TreeGrafter"/>
</dbReference>
<keyword evidence="7" id="KW-0677">Repeat</keyword>
<dbReference type="Gene3D" id="3.90.1290.10">
    <property type="entry name" value="Plakin repeat"/>
    <property type="match status" value="1"/>
</dbReference>
<dbReference type="FunFam" id="3.30.160.780:FF:000001">
    <property type="entry name" value="Plectin a"/>
    <property type="match status" value="1"/>
</dbReference>
<dbReference type="GO" id="GO:0045104">
    <property type="term" value="P:intermediate filament cytoskeleton organization"/>
    <property type="evidence" value="ECO:0007669"/>
    <property type="project" value="InterPro"/>
</dbReference>
<dbReference type="Gene3D" id="1.20.58.60">
    <property type="match status" value="4"/>
</dbReference>
<feature type="region of interest" description="Disordered" evidence="12">
    <location>
        <begin position="481"/>
        <end position="508"/>
    </location>
</feature>
<reference evidence="15" key="1">
    <citation type="submission" date="2025-08" db="UniProtKB">
        <authorList>
            <consortium name="RefSeq"/>
        </authorList>
    </citation>
    <scope>IDENTIFICATION</scope>
</reference>
<dbReference type="Gene3D" id="3.30.160.780">
    <property type="match status" value="1"/>
</dbReference>
<feature type="coiled-coil region" evidence="11">
    <location>
        <begin position="999"/>
        <end position="1026"/>
    </location>
</feature>
<dbReference type="Gene3D" id="2.30.30.40">
    <property type="entry name" value="SH3 Domains"/>
    <property type="match status" value="1"/>
</dbReference>
<dbReference type="OrthoDB" id="9945740at2759"/>
<dbReference type="InterPro" id="IPR035915">
    <property type="entry name" value="Plakin_repeat_sf"/>
</dbReference>
<dbReference type="GO" id="GO:0030057">
    <property type="term" value="C:desmosome"/>
    <property type="evidence" value="ECO:0007669"/>
    <property type="project" value="UniProtKB-SubCell"/>
</dbReference>
<evidence type="ECO:0000313" key="14">
    <source>
        <dbReference type="Proteomes" id="UP000515152"/>
    </source>
</evidence>
<accession>A0A6P8FMZ9</accession>
<dbReference type="Pfam" id="PF17902">
    <property type="entry name" value="SH3_10"/>
    <property type="match status" value="1"/>
</dbReference>
<keyword evidence="8" id="KW-0965">Cell junction</keyword>
<evidence type="ECO:0000256" key="8">
    <source>
        <dbReference type="ARBA" id="ARBA00022949"/>
    </source>
</evidence>
<keyword evidence="4 10" id="KW-0728">SH3 domain</keyword>
<dbReference type="Pfam" id="PF23160">
    <property type="entry name" value="Spectrin_1st_PEPL"/>
    <property type="match status" value="1"/>
</dbReference>
<organism evidence="14 15">
    <name type="scientific">Clupea harengus</name>
    <name type="common">Atlantic herring</name>
    <dbReference type="NCBI Taxonomy" id="7950"/>
    <lineage>
        <taxon>Eukaryota</taxon>
        <taxon>Metazoa</taxon>
        <taxon>Chordata</taxon>
        <taxon>Craniata</taxon>
        <taxon>Vertebrata</taxon>
        <taxon>Euteleostomi</taxon>
        <taxon>Actinopterygii</taxon>
        <taxon>Neopterygii</taxon>
        <taxon>Teleostei</taxon>
        <taxon>Clupei</taxon>
        <taxon>Clupeiformes</taxon>
        <taxon>Clupeoidei</taxon>
        <taxon>Clupeidae</taxon>
        <taxon>Clupea</taxon>
    </lineage>
</organism>
<evidence type="ECO:0000256" key="7">
    <source>
        <dbReference type="ARBA" id="ARBA00022737"/>
    </source>
</evidence>
<dbReference type="InterPro" id="IPR001452">
    <property type="entry name" value="SH3_domain"/>
</dbReference>
<keyword evidence="6" id="KW-0597">Phosphoprotein</keyword>
<evidence type="ECO:0000256" key="3">
    <source>
        <dbReference type="ARBA" id="ARBA00009109"/>
    </source>
</evidence>
<comment type="similarity">
    <text evidence="3">Belongs to the plakin or cytolinker family.</text>
</comment>
<dbReference type="GeneID" id="105891450"/>
<feature type="domain" description="SH3" evidence="13">
    <location>
        <begin position="392"/>
        <end position="449"/>
    </location>
</feature>
<dbReference type="InterPro" id="IPR058847">
    <property type="entry name" value="Plectin_PPL"/>
</dbReference>
<dbReference type="InterPro" id="IPR001101">
    <property type="entry name" value="Plectin_repeat"/>
</dbReference>
<dbReference type="PROSITE" id="PS50002">
    <property type="entry name" value="SH3"/>
    <property type="match status" value="1"/>
</dbReference>
<evidence type="ECO:0000256" key="10">
    <source>
        <dbReference type="PROSITE-ProRule" id="PRU00192"/>
    </source>
</evidence>
<dbReference type="CTD" id="793139"/>
<evidence type="ECO:0000256" key="11">
    <source>
        <dbReference type="SAM" id="Coils"/>
    </source>
</evidence>
<dbReference type="FunFam" id="1.20.58.60:FF:000109">
    <property type="entry name" value="Periplakin"/>
    <property type="match status" value="1"/>
</dbReference>
<dbReference type="PANTHER" id="PTHR23169:SF7">
    <property type="entry name" value="ENVOPLAKIN"/>
    <property type="match status" value="1"/>
</dbReference>
<protein>
    <submittedName>
        <fullName evidence="15">Envoplakin</fullName>
    </submittedName>
</protein>
<keyword evidence="14" id="KW-1185">Reference proteome</keyword>
<feature type="coiled-coil region" evidence="11">
    <location>
        <begin position="25"/>
        <end position="52"/>
    </location>
</feature>
<dbReference type="Pfam" id="PF00681">
    <property type="entry name" value="Plectin"/>
    <property type="match status" value="3"/>
</dbReference>
<evidence type="ECO:0000256" key="2">
    <source>
        <dbReference type="ARBA" id="ARBA00004568"/>
    </source>
</evidence>
<dbReference type="KEGG" id="char:105891450"/>
<dbReference type="Pfam" id="PF26346">
    <property type="entry name" value="Plectin_PPL"/>
    <property type="match status" value="3"/>
</dbReference>
<feature type="coiled-coil region" evidence="11">
    <location>
        <begin position="1452"/>
        <end position="1579"/>
    </location>
</feature>
<dbReference type="InterPro" id="IPR055419">
    <property type="entry name" value="Spectrin_PEPL/EVPL"/>
</dbReference>
<evidence type="ECO:0000256" key="12">
    <source>
        <dbReference type="SAM" id="MobiDB-lite"/>
    </source>
</evidence>
<evidence type="ECO:0000256" key="1">
    <source>
        <dbReference type="ARBA" id="ARBA00004496"/>
    </source>
</evidence>
<sequence length="2021" mass="233273">MFKKKESYSPAKISQDQVGELTFLIARMQRNADQVEKNILQAETLLASDKQNEQKKLPLRHQKEAADNLAEAEGLLRDLFLDVDKSKKLHHPQGHEIETDVSNLHDRWFKDCADYRDLYEQVDDVNRKQRFDWGQGLAEKQKQVDSDEYGPNLSDVEKQIASHNILHKEIESYRSQLRTSTPGVKEDFEAIQRQYSKLLESSLARRNNLATLYEYMSGCNKELVYLSEQQDRIASRDWSDRMVDAPSVRMDYERFKNSGLLTHESEVTRLQEEGDNLVDIAHPASSMIKSLNDEVQSEWQSFLNLCICQETHLDNVEDYKRYQLDMETFSESLKRINSTMDPTLLENMSNLEKQMHIEGEERAVERNEQRLADLKELSTTIAPLPLRRTHPTKPATVVALCDWTTGKTSVQRGDRFTMKSNDNDETWEVQTSSGQTKALPSACLLILPPDKDAIARVESLGAQLEDLKRRRAALLTPVKPKAASVRLESPQDKPQDKPQAKELSSRLDKVSDDLVKAEKDILNRVRAPLDRKNPTRDLSNRIDAHEKTALVLNHLEAEKASVQRDMKPLVSQTPLGPITSTLPTKLSAANNKIDNISALSDSYKKKANATMFLENQIKKVDTMISGFEQQLVKNDVIPDEPNAIQTSTQQLQTLRQVVASKNDDMLKLGRDFETTAQLCSSMQKSFHEYCPDIRRQEAEVKRLKNRYANINNQLKERSPQLQDIANKNQDFQTTVKSVNAFLINMPNNKLQPYDSLAQINAKQNSQKRVVEDIKRKSDDVDRVVVLSGDLQKLLNEYNGNSQKYHNTLNISEDLDEDSSDSSDLIDSVQQKERNILNLYSEVSAENDQLLNQMSLAKNIINKNDEVVSQVVVKQQMQLQSQQRSLEEVDGLKRDLGDEVSRRSHAENDLEIYKKRLQSLRSRRGVERLEEKEIVQYYRDPKLERDLETLKRKIEDESGRRTGTHTEIEVSKQKIVRLERELASIEPKMVTKVVTEFERDPQLDKEAEKMRQEMRRLREEVTVRQTERVQLQTVITTLEHKRPTIREKVVKKEVVKLEKDPVMLKAVYTFQNEIADEQLRSKGLNDDIFQTRSKINTLERIIPTVQPKIIIKEVKKVEQDPELLTESKRLHSSLNEEMKETNNLLKELASLRLHYGQVQKLKPKMEVKEIVNEIYRVDPETEVELKRLKRELQQLGRRRTDVERETEIVTAEVDALRSQKPKVEYKEVTQEVIKEERSPDTVREMQRLNEQLSLLRSTYESTQDKVYRYRKERDELKAEKSKVETLLVNKEVIKYENDPLVEKEADRLRRDVREETKQRRNVEEAVYDLQNKYLLLERQKPEEKIVVQEVVRLERDPRQILEHDRLNRNMDDEVKARRKLDLEVKQLRALVQEKEKNLSEMDDRQKKVIVETELRQIKSRIRELENAPPPIEERIVIEEVLKVERDPKLENLTDGLRNDMENEENNVSRLERDIRNLKIKLEILRKEKSVEKTVYKEVIRVEKDQVVEAKRDNLREQVLQVRNARRDLEDEIQRLDTRLTRLHTSKTTTSHEETNLTLNKDALQQEKNNLLEELGKMESERQTISVTFQQQSKLLSERNQLNRQKGIKMESEVQRLERDILDEKDKIHKRDITIMELQNDVKNEDHNETHTRETNVSTKITILDPETGKDMSPYDAYVEGLIDRNQYIHLQELECNWEEITTEGPDGDTSVLQDRKSGKQYSITDALRDGRLTQYDLQCYKEGKMSISEFALLVAGGKKPKPFISALSSSTPNLSSINPGPTSPSSRSPYSSSSLYNKSYSNGSLNSLLTTPSGDENFPISGVLDATTGSRMSVRSALTRKLIDLDTAQKLLEAQAATGGIVDLNKKDRYSVHKAAQYGLIDKSQVHQLLNAQKAFTGVEDPVTKNRLSVGQAAQKGWIPSENAMWYMETQYLTGGLVNPNKAGRLTVQEAIDTDVIDQFTAKELQDEASHLKLLVDPITKEKITFKEAIARCQKDHTTGLLLLPAASADAGSAPSYSNYNF</sequence>
<dbReference type="GO" id="GO:0005882">
    <property type="term" value="C:intermediate filament"/>
    <property type="evidence" value="ECO:0007669"/>
    <property type="project" value="TreeGrafter"/>
</dbReference>
<name>A0A6P8FMZ9_CLUHA</name>
<keyword evidence="5" id="KW-0963">Cytoplasm</keyword>
<evidence type="ECO:0000256" key="5">
    <source>
        <dbReference type="ARBA" id="ARBA00022490"/>
    </source>
</evidence>
<dbReference type="Proteomes" id="UP000515152">
    <property type="component" value="Chromosome 1"/>
</dbReference>
<feature type="coiled-coil region" evidence="11">
    <location>
        <begin position="1123"/>
        <end position="1150"/>
    </location>
</feature>
<feature type="coiled-coil region" evidence="11">
    <location>
        <begin position="1304"/>
        <end position="1338"/>
    </location>
</feature>
<comment type="subcellular location">
    <subcellularLocation>
        <location evidence="2">Cell junction</location>
        <location evidence="2">Desmosome</location>
    </subcellularLocation>
    <subcellularLocation>
        <location evidence="1">Cytoplasm</location>
    </subcellularLocation>
</comment>
<feature type="compositionally biased region" description="Basic and acidic residues" evidence="12">
    <location>
        <begin position="489"/>
        <end position="508"/>
    </location>
</feature>
<evidence type="ECO:0000259" key="13">
    <source>
        <dbReference type="PROSITE" id="PS50002"/>
    </source>
</evidence>
<feature type="coiled-coil region" evidence="11">
    <location>
        <begin position="1244"/>
        <end position="1278"/>
    </location>
</feature>
<dbReference type="GO" id="GO:0042060">
    <property type="term" value="P:wound healing"/>
    <property type="evidence" value="ECO:0007669"/>
    <property type="project" value="TreeGrafter"/>
</dbReference>
<proteinExistence type="inferred from homology"/>
<dbReference type="SMART" id="SM00250">
    <property type="entry name" value="PLEC"/>
    <property type="match status" value="7"/>
</dbReference>
<evidence type="ECO:0000256" key="4">
    <source>
        <dbReference type="ARBA" id="ARBA00022443"/>
    </source>
</evidence>
<feature type="region of interest" description="Disordered" evidence="12">
    <location>
        <begin position="1768"/>
        <end position="1793"/>
    </location>
</feature>
<feature type="coiled-coil region" evidence="11">
    <location>
        <begin position="1376"/>
        <end position="1426"/>
    </location>
</feature>
<evidence type="ECO:0000256" key="6">
    <source>
        <dbReference type="ARBA" id="ARBA00022553"/>
    </source>
</evidence>
<dbReference type="PANTHER" id="PTHR23169">
    <property type="entry name" value="ENVOPLAKIN"/>
    <property type="match status" value="1"/>
</dbReference>
<dbReference type="SMART" id="SM00150">
    <property type="entry name" value="SPEC"/>
    <property type="match status" value="3"/>
</dbReference>
<dbReference type="InterPro" id="IPR041615">
    <property type="entry name" value="Desmoplakin_SH3"/>
</dbReference>
<dbReference type="FunFam" id="3.90.1290.10:FF:000002">
    <property type="entry name" value="Plectin a"/>
    <property type="match status" value="1"/>
</dbReference>
<gene>
    <name evidence="15" type="primary">evplb</name>
</gene>
<dbReference type="SUPFAM" id="SSF46966">
    <property type="entry name" value="Spectrin repeat"/>
    <property type="match status" value="2"/>
</dbReference>
<dbReference type="InterPro" id="IPR018159">
    <property type="entry name" value="Spectrin/alpha-actinin"/>
</dbReference>
<dbReference type="GO" id="GO:0005198">
    <property type="term" value="F:structural molecule activity"/>
    <property type="evidence" value="ECO:0007669"/>
    <property type="project" value="TreeGrafter"/>
</dbReference>
<dbReference type="InterPro" id="IPR043197">
    <property type="entry name" value="Plakin"/>
</dbReference>
<dbReference type="SUPFAM" id="SSF75399">
    <property type="entry name" value="Plakin repeat"/>
    <property type="match status" value="2"/>
</dbReference>
<dbReference type="RefSeq" id="XP_031425001.1">
    <property type="nucleotide sequence ID" value="XM_031569141.2"/>
</dbReference>
<dbReference type="GO" id="GO:0016020">
    <property type="term" value="C:membrane"/>
    <property type="evidence" value="ECO:0007669"/>
    <property type="project" value="TreeGrafter"/>
</dbReference>
<keyword evidence="9 11" id="KW-0175">Coiled coil</keyword>
<evidence type="ECO:0000313" key="15">
    <source>
        <dbReference type="RefSeq" id="XP_031425001.1"/>
    </source>
</evidence>
<dbReference type="GO" id="GO:0005737">
    <property type="term" value="C:cytoplasm"/>
    <property type="evidence" value="ECO:0007669"/>
    <property type="project" value="UniProtKB-SubCell"/>
</dbReference>
<evidence type="ECO:0000256" key="9">
    <source>
        <dbReference type="ARBA" id="ARBA00023054"/>
    </source>
</evidence>